<dbReference type="GO" id="GO:0016020">
    <property type="term" value="C:membrane"/>
    <property type="evidence" value="ECO:0007669"/>
    <property type="project" value="TreeGrafter"/>
</dbReference>
<dbReference type="PRINTS" id="PR00412">
    <property type="entry name" value="EPOXHYDRLASE"/>
</dbReference>
<dbReference type="Proteomes" id="UP000268329">
    <property type="component" value="Chromosome"/>
</dbReference>
<evidence type="ECO:0000313" key="3">
    <source>
        <dbReference type="EMBL" id="AYN43029.1"/>
    </source>
</evidence>
<dbReference type="KEGG" id="sdd:D9753_33745"/>
<dbReference type="Pfam" id="PF00561">
    <property type="entry name" value="Abhydrolase_1"/>
    <property type="match status" value="1"/>
</dbReference>
<evidence type="ECO:0000259" key="2">
    <source>
        <dbReference type="Pfam" id="PF00561"/>
    </source>
</evidence>
<dbReference type="PANTHER" id="PTHR43798:SF31">
    <property type="entry name" value="AB HYDROLASE SUPERFAMILY PROTEIN YCLE"/>
    <property type="match status" value="1"/>
</dbReference>
<dbReference type="InterPro" id="IPR000073">
    <property type="entry name" value="AB_hydrolase_1"/>
</dbReference>
<dbReference type="SUPFAM" id="SSF53474">
    <property type="entry name" value="alpha/beta-Hydrolases"/>
    <property type="match status" value="1"/>
</dbReference>
<dbReference type="AlphaFoldDB" id="A0A3G2JQ72"/>
<keyword evidence="4" id="KW-1185">Reference proteome</keyword>
<organism evidence="3 4">
    <name type="scientific">Streptomyces dangxiongensis</name>
    <dbReference type="NCBI Taxonomy" id="1442032"/>
    <lineage>
        <taxon>Bacteria</taxon>
        <taxon>Bacillati</taxon>
        <taxon>Actinomycetota</taxon>
        <taxon>Actinomycetes</taxon>
        <taxon>Kitasatosporales</taxon>
        <taxon>Streptomycetaceae</taxon>
        <taxon>Streptomyces</taxon>
    </lineage>
</organism>
<evidence type="ECO:0000313" key="4">
    <source>
        <dbReference type="Proteomes" id="UP000268329"/>
    </source>
</evidence>
<reference evidence="3 4" key="1">
    <citation type="submission" date="2018-10" db="EMBL/GenBank/DDBJ databases">
        <title>The genome of Streptomyces dangxiongensis Z022.</title>
        <authorList>
            <person name="Zhang B."/>
        </authorList>
    </citation>
    <scope>NUCLEOTIDE SEQUENCE [LARGE SCALE GENOMIC DNA]</scope>
    <source>
        <strain evidence="3 4">Z022</strain>
    </source>
</reference>
<accession>A0A3G2JQ72</accession>
<gene>
    <name evidence="3" type="ORF">D9753_33745</name>
</gene>
<keyword evidence="1 3" id="KW-0378">Hydrolase</keyword>
<dbReference type="InterPro" id="IPR050266">
    <property type="entry name" value="AB_hydrolase_sf"/>
</dbReference>
<dbReference type="PANTHER" id="PTHR43798">
    <property type="entry name" value="MONOACYLGLYCEROL LIPASE"/>
    <property type="match status" value="1"/>
</dbReference>
<name>A0A3G2JQ72_9ACTN</name>
<protein>
    <submittedName>
        <fullName evidence="3">Alpha/beta hydrolase</fullName>
    </submittedName>
</protein>
<dbReference type="InterPro" id="IPR029058">
    <property type="entry name" value="AB_hydrolase_fold"/>
</dbReference>
<dbReference type="Gene3D" id="3.40.50.1820">
    <property type="entry name" value="alpha/beta hydrolase"/>
    <property type="match status" value="1"/>
</dbReference>
<proteinExistence type="predicted"/>
<dbReference type="OrthoDB" id="495620at2"/>
<evidence type="ECO:0000256" key="1">
    <source>
        <dbReference type="ARBA" id="ARBA00022801"/>
    </source>
</evidence>
<dbReference type="InterPro" id="IPR000639">
    <property type="entry name" value="Epox_hydrolase-like"/>
</dbReference>
<dbReference type="EMBL" id="CP033073">
    <property type="protein sequence ID" value="AYN43029.1"/>
    <property type="molecule type" value="Genomic_DNA"/>
</dbReference>
<sequence>MTPWLPTCAKNDTLVVMTVDLTSTPVRSLATADGRLAYREAGSGAPLVLLHGGFVDHRMWEEQIRAFAPGRRVIAWDARGHGASDNATGPFRQVDDLATLLRGLDAAPAVLVGLCMGGGIAVDCALEYPELVRAVVVSGVGTSEPVFEDPWVLGVAAAQQQALAAGDLAGWADAFVLWAAGPHRDLTGVDPDLVGRLREMGLGTLGKHTPGEPDHHVPVTRTWERVPGIEVPLIAVNGALDSPDHLAMAARLAELVPDGRTVSIPGAGHYPNMENPARFNAELSAFLDRLP</sequence>
<dbReference type="GO" id="GO:0016787">
    <property type="term" value="F:hydrolase activity"/>
    <property type="evidence" value="ECO:0007669"/>
    <property type="project" value="UniProtKB-KW"/>
</dbReference>
<dbReference type="PRINTS" id="PR00111">
    <property type="entry name" value="ABHYDROLASE"/>
</dbReference>
<feature type="domain" description="AB hydrolase-1" evidence="2">
    <location>
        <begin position="46"/>
        <end position="276"/>
    </location>
</feature>